<organism evidence="5 6">
    <name type="scientific">Paludibacterium denitrificans</name>
    <dbReference type="NCBI Taxonomy" id="2675226"/>
    <lineage>
        <taxon>Bacteria</taxon>
        <taxon>Pseudomonadati</taxon>
        <taxon>Pseudomonadota</taxon>
        <taxon>Betaproteobacteria</taxon>
        <taxon>Neisseriales</taxon>
        <taxon>Chromobacteriaceae</taxon>
        <taxon>Paludibacterium</taxon>
    </lineage>
</organism>
<dbReference type="EMBL" id="WLYX01000001">
    <property type="protein sequence ID" value="MTD33163.1"/>
    <property type="molecule type" value="Genomic_DNA"/>
</dbReference>
<dbReference type="Gene3D" id="3.40.50.410">
    <property type="entry name" value="von Willebrand factor, type A domain"/>
    <property type="match status" value="1"/>
</dbReference>
<gene>
    <name evidence="5" type="ORF">GKE73_08360</name>
</gene>
<sequence length="621" mass="66368">MMMNRFVVVLIGLCWAIPAVATSPYPSMPLYLNQKTVRPNIALLVDDSGSMKQAPNGQSVSTSNPSKITIARGVLSDLINNNWDMAYWALFHFQYGDYYSTRHGSGYYALRSSLKLDGWSDPDSGSSATQKSGFISDITATADGTGLTDYLGTPSAGAFYNLMKSFAGKNGWNGQPSYKAPQDYTGLSPIKYTCQKNFVIFISDGYPNDEVVNATEKDKYNQDVKINDYSPVGAVLPAVGGSVDTRLIRYASFYYQNGIIPNGVVSDLEGNFFDASNAQPITTYTIGFGLPNTDDGQKVLNATAQAGGGLSFNSNDSVSLTNSLKAIINSIKSVTASNVPIVSSQPTNPTEAFQATFYSGDWSGQIKAYKTKSNGLVDLNSSIPVYFNQDLRATTIFSSKAGGNGVGVNFTDIQNTVAGADGSKLAAYLAGGTPTGWRDRAGDKSSPATLGDIVDSMPIAFGASSPAGFAVGSNDGMLHVFGRKLDNYTESFSYIPRAVQPNLMSLGKTTYGKADPHLYFVNGALTFNNVTGGDDQFDSKAYSVLTGSLAQGGQGIFALDISKTVAKPAATDASDLFSASNVLWDHTSSDTSFTNLGYTFSKPVVAQVYLAWEKKMGRDYW</sequence>
<reference evidence="5 6" key="1">
    <citation type="submission" date="2019-11" db="EMBL/GenBank/DDBJ databases">
        <title>Draft genome sequence of Paludibacterium sp. dN18-1.</title>
        <authorList>
            <person name="Im W.-T."/>
        </authorList>
    </citation>
    <scope>NUCLEOTIDE SEQUENCE [LARGE SCALE GENOMIC DNA]</scope>
    <source>
        <strain evidence="6">dN 18-1</strain>
    </source>
</reference>
<comment type="caution">
    <text evidence="5">The sequence shown here is derived from an EMBL/GenBank/DDBJ whole genome shotgun (WGS) entry which is preliminary data.</text>
</comment>
<feature type="chain" id="PRO_5032284373" description="PilY1 beta-propeller domain-containing protein" evidence="3">
    <location>
        <begin position="22"/>
        <end position="621"/>
    </location>
</feature>
<accession>A0A844G9W0</accession>
<dbReference type="InterPro" id="IPR008707">
    <property type="entry name" value="B-propeller_PilY1"/>
</dbReference>
<feature type="signal peptide" evidence="3">
    <location>
        <begin position="1"/>
        <end position="21"/>
    </location>
</feature>
<dbReference type="GO" id="GO:0046872">
    <property type="term" value="F:metal ion binding"/>
    <property type="evidence" value="ECO:0007669"/>
    <property type="project" value="UniProtKB-KW"/>
</dbReference>
<name>A0A844G9W0_9NEIS</name>
<protein>
    <recommendedName>
        <fullName evidence="4">PilY1 beta-propeller domain-containing protein</fullName>
    </recommendedName>
</protein>
<keyword evidence="1" id="KW-0479">Metal-binding</keyword>
<dbReference type="Pfam" id="PF05567">
    <property type="entry name" value="T4P_PilY1"/>
    <property type="match status" value="1"/>
</dbReference>
<keyword evidence="2" id="KW-0106">Calcium</keyword>
<evidence type="ECO:0000259" key="4">
    <source>
        <dbReference type="Pfam" id="PF05567"/>
    </source>
</evidence>
<evidence type="ECO:0000256" key="2">
    <source>
        <dbReference type="ARBA" id="ARBA00022837"/>
    </source>
</evidence>
<proteinExistence type="predicted"/>
<keyword evidence="6" id="KW-1185">Reference proteome</keyword>
<dbReference type="InterPro" id="IPR036465">
    <property type="entry name" value="vWFA_dom_sf"/>
</dbReference>
<evidence type="ECO:0000256" key="3">
    <source>
        <dbReference type="SAM" id="SignalP"/>
    </source>
</evidence>
<dbReference type="Proteomes" id="UP000446658">
    <property type="component" value="Unassembled WGS sequence"/>
</dbReference>
<dbReference type="SUPFAM" id="SSF53300">
    <property type="entry name" value="vWA-like"/>
    <property type="match status" value="1"/>
</dbReference>
<evidence type="ECO:0000313" key="5">
    <source>
        <dbReference type="EMBL" id="MTD33163.1"/>
    </source>
</evidence>
<feature type="domain" description="PilY1 beta-propeller" evidence="4">
    <location>
        <begin position="470"/>
        <end position="608"/>
    </location>
</feature>
<evidence type="ECO:0000256" key="1">
    <source>
        <dbReference type="ARBA" id="ARBA00022723"/>
    </source>
</evidence>
<dbReference type="AlphaFoldDB" id="A0A844G9W0"/>
<keyword evidence="3" id="KW-0732">Signal</keyword>
<dbReference type="RefSeq" id="WP_280954870.1">
    <property type="nucleotide sequence ID" value="NZ_WLYX01000001.1"/>
</dbReference>
<evidence type="ECO:0000313" key="6">
    <source>
        <dbReference type="Proteomes" id="UP000446658"/>
    </source>
</evidence>